<feature type="signal peptide" evidence="2">
    <location>
        <begin position="1"/>
        <end position="29"/>
    </location>
</feature>
<gene>
    <name evidence="4" type="ORF">ACFO5Q_14055</name>
</gene>
<dbReference type="InterPro" id="IPR029062">
    <property type="entry name" value="Class_I_gatase-like"/>
</dbReference>
<keyword evidence="4" id="KW-0378">Hydrolase</keyword>
<dbReference type="InterPro" id="IPR000834">
    <property type="entry name" value="Peptidase_M14"/>
</dbReference>
<keyword evidence="5" id="KW-1185">Reference proteome</keyword>
<dbReference type="Gene3D" id="3.40.630.10">
    <property type="entry name" value="Zn peptidases"/>
    <property type="match status" value="1"/>
</dbReference>
<dbReference type="GO" id="GO:0004180">
    <property type="term" value="F:carboxypeptidase activity"/>
    <property type="evidence" value="ECO:0007669"/>
    <property type="project" value="UniProtKB-KW"/>
</dbReference>
<feature type="chain" id="PRO_5047500126" evidence="2">
    <location>
        <begin position="30"/>
        <end position="875"/>
    </location>
</feature>
<feature type="domain" description="Peptidase M14" evidence="3">
    <location>
        <begin position="60"/>
        <end position="369"/>
    </location>
</feature>
<dbReference type="SUPFAM" id="SSF53187">
    <property type="entry name" value="Zn-dependent exopeptidases"/>
    <property type="match status" value="1"/>
</dbReference>
<organism evidence="4 5">
    <name type="scientific">Kordiimonas lipolytica</name>
    <dbReference type="NCBI Taxonomy" id="1662421"/>
    <lineage>
        <taxon>Bacteria</taxon>
        <taxon>Pseudomonadati</taxon>
        <taxon>Pseudomonadota</taxon>
        <taxon>Alphaproteobacteria</taxon>
        <taxon>Kordiimonadales</taxon>
        <taxon>Kordiimonadaceae</taxon>
        <taxon>Kordiimonas</taxon>
    </lineage>
</organism>
<comment type="similarity">
    <text evidence="1">Belongs to the peptidase M14 family.</text>
</comment>
<evidence type="ECO:0000259" key="3">
    <source>
        <dbReference type="PROSITE" id="PS52035"/>
    </source>
</evidence>
<evidence type="ECO:0000256" key="2">
    <source>
        <dbReference type="SAM" id="SignalP"/>
    </source>
</evidence>
<keyword evidence="2" id="KW-0732">Signal</keyword>
<dbReference type="PROSITE" id="PS52035">
    <property type="entry name" value="PEPTIDASE_M14"/>
    <property type="match status" value="1"/>
</dbReference>
<protein>
    <submittedName>
        <fullName evidence="4">M14 family zinc carboxypeptidase</fullName>
    </submittedName>
</protein>
<evidence type="ECO:0000313" key="5">
    <source>
        <dbReference type="Proteomes" id="UP001595776"/>
    </source>
</evidence>
<comment type="caution">
    <text evidence="4">The sequence shown here is derived from an EMBL/GenBank/DDBJ whole genome shotgun (WGS) entry which is preliminary data.</text>
</comment>
<dbReference type="SUPFAM" id="SSF52317">
    <property type="entry name" value="Class I glutamine amidotransferase-like"/>
    <property type="match status" value="1"/>
</dbReference>
<evidence type="ECO:0000313" key="4">
    <source>
        <dbReference type="EMBL" id="MFC4348973.1"/>
    </source>
</evidence>
<accession>A0ABV8UES4</accession>
<dbReference type="Proteomes" id="UP001595776">
    <property type="component" value="Unassembled WGS sequence"/>
</dbReference>
<dbReference type="EMBL" id="JBHSCR010000014">
    <property type="protein sequence ID" value="MFC4348973.1"/>
    <property type="molecule type" value="Genomic_DNA"/>
</dbReference>
<evidence type="ECO:0000256" key="1">
    <source>
        <dbReference type="PROSITE-ProRule" id="PRU01379"/>
    </source>
</evidence>
<dbReference type="RefSeq" id="WP_231727059.1">
    <property type="nucleotide sequence ID" value="NZ_JBHSCR010000014.1"/>
</dbReference>
<keyword evidence="4" id="KW-0121">Carboxypeptidase</keyword>
<reference evidence="5" key="1">
    <citation type="journal article" date="2019" name="Int. J. Syst. Evol. Microbiol.">
        <title>The Global Catalogue of Microorganisms (GCM) 10K type strain sequencing project: providing services to taxonomists for standard genome sequencing and annotation.</title>
        <authorList>
            <consortium name="The Broad Institute Genomics Platform"/>
            <consortium name="The Broad Institute Genome Sequencing Center for Infectious Disease"/>
            <person name="Wu L."/>
            <person name="Ma J."/>
        </authorList>
    </citation>
    <scope>NUCLEOTIDE SEQUENCE [LARGE SCALE GENOMIC DNA]</scope>
    <source>
        <strain evidence="5">CGMCC 1.15304</strain>
    </source>
</reference>
<name>A0ABV8UES4_9PROT</name>
<proteinExistence type="inferred from homology"/>
<sequence>MIKNIVNRLVSRSVGASVAVVLMATGAFAEPLDYFLIEGTDYDQTVAKPAEVFGHDIGDQPIRHDLMVAYIRELASASPRMVVETIGYSHERRPILFITVSSPENLARLEEIRQNHLLRSNPETASQASDDLPVVTWLNYGVHGAESSGMDAAVPALYHLASARGDKINDTLENSVILITAIFNPDGHARRGAWVTQYGSDVRATDPEHEVHKQIWPGGRTNHYWFDLNRQWLLQTQPESRAWLTQWHKWKPQVSADFHEMGPNSTYYFHPGVPTRKYPLIPTRGRELLVELADYHQQTLDREKSLYFSEEGFDNYYIGKGSTYPQVNGSLGVLFEAGAQMGIARESDQGIKTYANNIRNHLLTSLSTIEGAAAMRASLHAYQREFYETAMEAAKHDDVSGYVFQAPEDPVRLHKFIELLGRHDVKAYALNGSLRADGRIFGEGAFVVPMNQRQYRMAKALFNRITEFPDKVFYDVSGWTLPLAYGLDYAELKGSLRGKIGDEAPDAYKVAAEPQEAPYAYVFRWSDYYAPRAVSRLLEAGVMARVSKEPIRVQTTSGVISFDRGAIIVQRDLQTVPANDIHALMKEIAADNDLIIHAATSGHTLDAGADLGGRNSVTDLKPIKPLLVVGGKMSPYDAGEVWHLLDHRMNMPVTLVRQDRLKSIDMRRYTHLILVGGRGDVLPKDMADDLKAWVKGGGTIIASRQGADWAAKYITGNGKKDEKDENKDDAVPARLAYADKGQKDAEHVIGGALFESDLDITHPMGFGLVRRMMASNKNTATKLPVPKDPYAQVAVYTESPLLSGYASERRISELKGTPMMTAERMGEGAIILFADNPNFRATYLGTEKLFLNALFFSTAFDRSYADEADEQAVEE</sequence>
<comment type="caution">
    <text evidence="1">Lacks conserved residue(s) required for the propagation of feature annotation.</text>
</comment>
<dbReference type="Pfam" id="PF00246">
    <property type="entry name" value="Peptidase_M14"/>
    <property type="match status" value="1"/>
</dbReference>
<dbReference type="Gene3D" id="3.40.50.880">
    <property type="match status" value="1"/>
</dbReference>
<keyword evidence="4" id="KW-0645">Protease</keyword>